<feature type="transmembrane region" description="Helical" evidence="8">
    <location>
        <begin position="7"/>
        <end position="28"/>
    </location>
</feature>
<comment type="subcellular location">
    <subcellularLocation>
        <location evidence="1">Membrane</location>
        <topology evidence="1">Multi-pass membrane protein</topology>
    </subcellularLocation>
</comment>
<dbReference type="InterPro" id="IPR051679">
    <property type="entry name" value="DASS-Related_Transporters"/>
</dbReference>
<dbReference type="InterPro" id="IPR006037">
    <property type="entry name" value="RCK_C"/>
</dbReference>
<evidence type="ECO:0000256" key="4">
    <source>
        <dbReference type="ARBA" id="ARBA00022737"/>
    </source>
</evidence>
<keyword evidence="4" id="KW-0677">Repeat</keyword>
<dbReference type="Proteomes" id="UP000555728">
    <property type="component" value="Unassembled WGS sequence"/>
</dbReference>
<feature type="domain" description="RCK C-terminal" evidence="9">
    <location>
        <begin position="345"/>
        <end position="429"/>
    </location>
</feature>
<organism evidence="10 11">
    <name type="scientific">Roseospira goensis</name>
    <dbReference type="NCBI Taxonomy" id="391922"/>
    <lineage>
        <taxon>Bacteria</taxon>
        <taxon>Pseudomonadati</taxon>
        <taxon>Pseudomonadota</taxon>
        <taxon>Alphaproteobacteria</taxon>
        <taxon>Rhodospirillales</taxon>
        <taxon>Rhodospirillaceae</taxon>
        <taxon>Roseospira</taxon>
    </lineage>
</organism>
<feature type="region of interest" description="Disordered" evidence="7">
    <location>
        <begin position="302"/>
        <end position="353"/>
    </location>
</feature>
<dbReference type="InterPro" id="IPR004680">
    <property type="entry name" value="Cit_transptr-like_dom"/>
</dbReference>
<dbReference type="PROSITE" id="PS51202">
    <property type="entry name" value="RCK_C"/>
    <property type="match status" value="2"/>
</dbReference>
<proteinExistence type="predicted"/>
<feature type="transmembrane region" description="Helical" evidence="8">
    <location>
        <begin position="34"/>
        <end position="52"/>
    </location>
</feature>
<dbReference type="SUPFAM" id="SSF116726">
    <property type="entry name" value="TrkA C-terminal domain-like"/>
    <property type="match status" value="2"/>
</dbReference>
<evidence type="ECO:0000259" key="9">
    <source>
        <dbReference type="PROSITE" id="PS51202"/>
    </source>
</evidence>
<evidence type="ECO:0000256" key="6">
    <source>
        <dbReference type="ARBA" id="ARBA00023136"/>
    </source>
</evidence>
<feature type="transmembrane region" description="Helical" evidence="8">
    <location>
        <begin position="534"/>
        <end position="564"/>
    </location>
</feature>
<evidence type="ECO:0000313" key="11">
    <source>
        <dbReference type="Proteomes" id="UP000555728"/>
    </source>
</evidence>
<dbReference type="GO" id="GO:0005886">
    <property type="term" value="C:plasma membrane"/>
    <property type="evidence" value="ECO:0007669"/>
    <property type="project" value="TreeGrafter"/>
</dbReference>
<name>A0A7W6RYL3_9PROT</name>
<dbReference type="AlphaFoldDB" id="A0A7W6RYL3"/>
<dbReference type="RefSeq" id="WP_246423611.1">
    <property type="nucleotide sequence ID" value="NZ_JACIGI010000008.1"/>
</dbReference>
<keyword evidence="5 8" id="KW-1133">Transmembrane helix</keyword>
<sequence>MALPIDVLMWLTLALTAGVVTLYVTEWVSLEMTSLGTLAVLLVVFHVFPAVGPDGTRLITAADLLAGFSNPALLTVMALLVVGEGLIRTGALDSVAHWAAHPRLSAGASVVLILVIVLGLSAFLNNTPVVVIFIPILQAMAMRLKVNPSRVMMPLSYAAILGGMTTLIGSSTNLLVSSALIDLGQEPLGFFEITAPGLVMASLGMAYVVLVLPRLLPERASMASRITHHGKQYISQIVVPSDSHLVGEKAVAGTFKSLPDITVRMIQRGEHAELPPFDDFPIRAGDTLVIAATRSALTELAGRNPGLLYPPRRPGEEDRARDRLREGDGAATDAPRREGKDKDAGNGDRGRQTEQVMVEAMITPSSRLIGPNLQQLAFRQRYRCLVIGIQRRARMIRASMTQIRLEAGDNLLIMGRQADIDALGRERDLVVLSGTTGTLPRRHHAGQAAGIFAVAVGLAALGLVPIVVAAIVAATLMIAIRALNLRQATRALDRKILLVVVAALALGQALEATGGAAFVATAAVGLFADLGPAVILSLFFLIVAGFTNVLTNNACAVLFTPIGINLAAKLGVEPHIFAITTVLAANCSFASPVGYQTNLLIMGPGHYTFSDYTRAGLPLLLAIWAAFSLFAPWYWSL</sequence>
<gene>
    <name evidence="10" type="ORF">GGD88_001342</name>
</gene>
<keyword evidence="6 8" id="KW-0472">Membrane</keyword>
<feature type="transmembrane region" description="Helical" evidence="8">
    <location>
        <begin position="496"/>
        <end position="528"/>
    </location>
</feature>
<dbReference type="Gene3D" id="3.30.70.1450">
    <property type="entry name" value="Regulator of K+ conductance, C-terminal domain"/>
    <property type="match status" value="2"/>
</dbReference>
<dbReference type="InterPro" id="IPR036721">
    <property type="entry name" value="RCK_C_sf"/>
</dbReference>
<protein>
    <submittedName>
        <fullName evidence="10">Di/tricarboxylate transporter</fullName>
    </submittedName>
</protein>
<dbReference type="Pfam" id="PF02080">
    <property type="entry name" value="TrkA_C"/>
    <property type="match status" value="2"/>
</dbReference>
<evidence type="ECO:0000256" key="8">
    <source>
        <dbReference type="SAM" id="Phobius"/>
    </source>
</evidence>
<evidence type="ECO:0000256" key="2">
    <source>
        <dbReference type="ARBA" id="ARBA00022448"/>
    </source>
</evidence>
<keyword evidence="2" id="KW-0813">Transport</keyword>
<dbReference type="Pfam" id="PF03600">
    <property type="entry name" value="CitMHS"/>
    <property type="match status" value="1"/>
</dbReference>
<feature type="transmembrane region" description="Helical" evidence="8">
    <location>
        <begin position="107"/>
        <end position="134"/>
    </location>
</feature>
<feature type="domain" description="RCK C-terminal" evidence="9">
    <location>
        <begin position="220"/>
        <end position="306"/>
    </location>
</feature>
<accession>A0A7W6RYL3</accession>
<evidence type="ECO:0000256" key="7">
    <source>
        <dbReference type="SAM" id="MobiDB-lite"/>
    </source>
</evidence>
<evidence type="ECO:0000313" key="10">
    <source>
        <dbReference type="EMBL" id="MBB4285623.1"/>
    </source>
</evidence>
<feature type="transmembrane region" description="Helical" evidence="8">
    <location>
        <begin position="467"/>
        <end position="484"/>
    </location>
</feature>
<dbReference type="PANTHER" id="PTHR43652">
    <property type="entry name" value="BASIC AMINO ACID ANTIPORTER YFCC-RELATED"/>
    <property type="match status" value="1"/>
</dbReference>
<dbReference type="PANTHER" id="PTHR43652:SF2">
    <property type="entry name" value="BASIC AMINO ACID ANTIPORTER YFCC-RELATED"/>
    <property type="match status" value="1"/>
</dbReference>
<feature type="compositionally biased region" description="Basic and acidic residues" evidence="7">
    <location>
        <begin position="313"/>
        <end position="352"/>
    </location>
</feature>
<feature type="transmembrane region" description="Helical" evidence="8">
    <location>
        <begin position="193"/>
        <end position="216"/>
    </location>
</feature>
<evidence type="ECO:0000256" key="3">
    <source>
        <dbReference type="ARBA" id="ARBA00022692"/>
    </source>
</evidence>
<dbReference type="EMBL" id="JACIGI010000008">
    <property type="protein sequence ID" value="MBB4285623.1"/>
    <property type="molecule type" value="Genomic_DNA"/>
</dbReference>
<reference evidence="10 11" key="1">
    <citation type="submission" date="2020-08" db="EMBL/GenBank/DDBJ databases">
        <title>Genome sequencing of Purple Non-Sulfur Bacteria from various extreme environments.</title>
        <authorList>
            <person name="Mayer M."/>
        </authorList>
    </citation>
    <scope>NUCLEOTIDE SEQUENCE [LARGE SCALE GENOMIC DNA]</scope>
    <source>
        <strain evidence="10 11">JA135</strain>
    </source>
</reference>
<feature type="transmembrane region" description="Helical" evidence="8">
    <location>
        <begin position="615"/>
        <end position="635"/>
    </location>
</feature>
<keyword evidence="11" id="KW-1185">Reference proteome</keyword>
<evidence type="ECO:0000256" key="5">
    <source>
        <dbReference type="ARBA" id="ARBA00022989"/>
    </source>
</evidence>
<dbReference type="GO" id="GO:0008324">
    <property type="term" value="F:monoatomic cation transmembrane transporter activity"/>
    <property type="evidence" value="ECO:0007669"/>
    <property type="project" value="InterPro"/>
</dbReference>
<feature type="transmembrane region" description="Helical" evidence="8">
    <location>
        <begin position="445"/>
        <end position="461"/>
    </location>
</feature>
<comment type="caution">
    <text evidence="10">The sequence shown here is derived from an EMBL/GenBank/DDBJ whole genome shotgun (WGS) entry which is preliminary data.</text>
</comment>
<keyword evidence="3 8" id="KW-0812">Transmembrane</keyword>
<feature type="transmembrane region" description="Helical" evidence="8">
    <location>
        <begin position="64"/>
        <end position="87"/>
    </location>
</feature>
<feature type="transmembrane region" description="Helical" evidence="8">
    <location>
        <begin position="155"/>
        <end position="181"/>
    </location>
</feature>
<evidence type="ECO:0000256" key="1">
    <source>
        <dbReference type="ARBA" id="ARBA00004141"/>
    </source>
</evidence>
<dbReference type="GO" id="GO:0006813">
    <property type="term" value="P:potassium ion transport"/>
    <property type="evidence" value="ECO:0007669"/>
    <property type="project" value="InterPro"/>
</dbReference>